<keyword evidence="1 5" id="KW-0547">Nucleotide-binding</keyword>
<dbReference type="Proteomes" id="UP001472866">
    <property type="component" value="Chromosome 03"/>
</dbReference>
<keyword evidence="2 5" id="KW-0378">Hydrolase</keyword>
<dbReference type="Gene3D" id="3.40.50.300">
    <property type="entry name" value="P-loop containing nucleotide triphosphate hydrolases"/>
    <property type="match status" value="2"/>
</dbReference>
<evidence type="ECO:0000256" key="6">
    <source>
        <dbReference type="SAM" id="MobiDB-lite"/>
    </source>
</evidence>
<dbReference type="PANTHER" id="PTHR47959">
    <property type="entry name" value="ATP-DEPENDENT RNA HELICASE RHLE-RELATED"/>
    <property type="match status" value="1"/>
</dbReference>
<proteinExistence type="inferred from homology"/>
<dbReference type="PROSITE" id="PS51192">
    <property type="entry name" value="HELICASE_ATP_BIND_1"/>
    <property type="match status" value="1"/>
</dbReference>
<gene>
    <name evidence="9" type="ORF">HKI87_03g20960</name>
</gene>
<name>A0AAX4P2R4_9CHLO</name>
<dbReference type="PROSITE" id="PS51194">
    <property type="entry name" value="HELICASE_CTER"/>
    <property type="match status" value="1"/>
</dbReference>
<dbReference type="SMART" id="SM00487">
    <property type="entry name" value="DEXDc"/>
    <property type="match status" value="1"/>
</dbReference>
<dbReference type="SUPFAM" id="SSF52540">
    <property type="entry name" value="P-loop containing nucleoside triphosphate hydrolases"/>
    <property type="match status" value="1"/>
</dbReference>
<dbReference type="InterPro" id="IPR014001">
    <property type="entry name" value="Helicase_ATP-bd"/>
</dbReference>
<keyword evidence="10" id="KW-1185">Reference proteome</keyword>
<dbReference type="EMBL" id="CP151503">
    <property type="protein sequence ID" value="WZN60562.1"/>
    <property type="molecule type" value="Genomic_DNA"/>
</dbReference>
<dbReference type="GO" id="GO:0005829">
    <property type="term" value="C:cytosol"/>
    <property type="evidence" value="ECO:0007669"/>
    <property type="project" value="TreeGrafter"/>
</dbReference>
<dbReference type="GO" id="GO:0003724">
    <property type="term" value="F:RNA helicase activity"/>
    <property type="evidence" value="ECO:0007669"/>
    <property type="project" value="TreeGrafter"/>
</dbReference>
<evidence type="ECO:0000313" key="9">
    <source>
        <dbReference type="EMBL" id="WZN60562.1"/>
    </source>
</evidence>
<evidence type="ECO:0000313" key="10">
    <source>
        <dbReference type="Proteomes" id="UP001472866"/>
    </source>
</evidence>
<feature type="domain" description="Helicase ATP-binding" evidence="7">
    <location>
        <begin position="103"/>
        <end position="277"/>
    </location>
</feature>
<feature type="domain" description="Helicase C-terminal" evidence="8">
    <location>
        <begin position="307"/>
        <end position="451"/>
    </location>
</feature>
<dbReference type="InterPro" id="IPR011545">
    <property type="entry name" value="DEAD/DEAH_box_helicase_dom"/>
</dbReference>
<dbReference type="InterPro" id="IPR001650">
    <property type="entry name" value="Helicase_C-like"/>
</dbReference>
<dbReference type="InterPro" id="IPR027417">
    <property type="entry name" value="P-loop_NTPase"/>
</dbReference>
<dbReference type="AlphaFoldDB" id="A0AAX4P2R4"/>
<dbReference type="Pfam" id="PF00271">
    <property type="entry name" value="Helicase_C"/>
    <property type="match status" value="1"/>
</dbReference>
<evidence type="ECO:0000259" key="7">
    <source>
        <dbReference type="PROSITE" id="PS51192"/>
    </source>
</evidence>
<evidence type="ECO:0000256" key="2">
    <source>
        <dbReference type="ARBA" id="ARBA00022801"/>
    </source>
</evidence>
<dbReference type="SMART" id="SM00490">
    <property type="entry name" value="HELICc"/>
    <property type="match status" value="1"/>
</dbReference>
<evidence type="ECO:0000256" key="3">
    <source>
        <dbReference type="ARBA" id="ARBA00022806"/>
    </source>
</evidence>
<dbReference type="GO" id="GO:0003676">
    <property type="term" value="F:nucleic acid binding"/>
    <property type="evidence" value="ECO:0007669"/>
    <property type="project" value="InterPro"/>
</dbReference>
<accession>A0AAX4P2R4</accession>
<keyword evidence="3 5" id="KW-0347">Helicase</keyword>
<dbReference type="InterPro" id="IPR000629">
    <property type="entry name" value="RNA-helicase_DEAD-box_CS"/>
</dbReference>
<dbReference type="Pfam" id="PF00270">
    <property type="entry name" value="DEAD"/>
    <property type="match status" value="1"/>
</dbReference>
<dbReference type="CDD" id="cd18787">
    <property type="entry name" value="SF2_C_DEAD"/>
    <property type="match status" value="1"/>
</dbReference>
<comment type="similarity">
    <text evidence="5">Belongs to the DEAD box helicase family.</text>
</comment>
<organism evidence="9 10">
    <name type="scientific">Chloropicon roscoffensis</name>
    <dbReference type="NCBI Taxonomy" id="1461544"/>
    <lineage>
        <taxon>Eukaryota</taxon>
        <taxon>Viridiplantae</taxon>
        <taxon>Chlorophyta</taxon>
        <taxon>Chloropicophyceae</taxon>
        <taxon>Chloropicales</taxon>
        <taxon>Chloropicaceae</taxon>
        <taxon>Chloropicon</taxon>
    </lineage>
</organism>
<dbReference type="GO" id="GO:0005524">
    <property type="term" value="F:ATP binding"/>
    <property type="evidence" value="ECO:0007669"/>
    <property type="project" value="UniProtKB-KW"/>
</dbReference>
<keyword evidence="4 5" id="KW-0067">ATP-binding</keyword>
<evidence type="ECO:0000256" key="1">
    <source>
        <dbReference type="ARBA" id="ARBA00022741"/>
    </source>
</evidence>
<protein>
    <submittedName>
        <fullName evidence="9">DEAD-box ATP-dependent RNA helicase</fullName>
    </submittedName>
</protein>
<dbReference type="PANTHER" id="PTHR47959:SF24">
    <property type="entry name" value="ATP-DEPENDENT RNA HELICASE"/>
    <property type="match status" value="1"/>
</dbReference>
<dbReference type="PROSITE" id="PS00039">
    <property type="entry name" value="DEAD_ATP_HELICASE"/>
    <property type="match status" value="1"/>
</dbReference>
<evidence type="ECO:0000259" key="8">
    <source>
        <dbReference type="PROSITE" id="PS51194"/>
    </source>
</evidence>
<reference evidence="9 10" key="1">
    <citation type="submission" date="2024-03" db="EMBL/GenBank/DDBJ databases">
        <title>Complete genome sequence of the green alga Chloropicon roscoffensis RCC1871.</title>
        <authorList>
            <person name="Lemieux C."/>
            <person name="Pombert J.-F."/>
            <person name="Otis C."/>
            <person name="Turmel M."/>
        </authorList>
    </citation>
    <scope>NUCLEOTIDE SEQUENCE [LARGE SCALE GENOMIC DNA]</scope>
    <source>
        <strain evidence="9 10">RCC1871</strain>
    </source>
</reference>
<dbReference type="InterPro" id="IPR050079">
    <property type="entry name" value="DEAD_box_RNA_helicase"/>
</dbReference>
<evidence type="ECO:0000256" key="4">
    <source>
        <dbReference type="ARBA" id="ARBA00022840"/>
    </source>
</evidence>
<sequence>MAGAGELEEGVSIFSTQRKRKKSNAAAVVTETEGKEPARAGKVGGKRSRRREEDRGGTSSGTAGTSEARGGEGFKTTGLNAWVCSVCDSLGMKKATPVQSACIPEILTGRDVVACAETGSGKTACFLLPALQMLAKDRVGVFCLVLVPARELAYQALEQLRGLGGNVGGMTGVAIVGGMSVTEQSRELARKPHFVFATPGRLKDILVHDRGCAEAFKRLRMFVIDEADRILDPAFEEDLKVIGEYLPAKRQTLLFSATISKNIEVLREVVMKDCFKWSQHDTFKTVDKVNDQYIFVPEKVKEVYLFHVLQQFAELKIRSAIIFVKSCESCHVLSYLLDELDILAVALHSQQKQKQRMSSLNKFKSGVCPILVATDVASRGLDIPTVDLVINFDLPYVPREYVHRVGRTGRAGRSGRALSFVTQYTIQLLQKIESLTGRKLSEYETEEKVVLKLITRVFAARKAVRLRIEEEEEEAM</sequence>
<feature type="region of interest" description="Disordered" evidence="6">
    <location>
        <begin position="1"/>
        <end position="71"/>
    </location>
</feature>
<dbReference type="GO" id="GO:0016787">
    <property type="term" value="F:hydrolase activity"/>
    <property type="evidence" value="ECO:0007669"/>
    <property type="project" value="UniProtKB-KW"/>
</dbReference>
<evidence type="ECO:0000256" key="5">
    <source>
        <dbReference type="RuleBase" id="RU000492"/>
    </source>
</evidence>